<dbReference type="Pfam" id="PF00397">
    <property type="entry name" value="WW"/>
    <property type="match status" value="1"/>
</dbReference>
<feature type="compositionally biased region" description="Low complexity" evidence="4">
    <location>
        <begin position="287"/>
        <end position="301"/>
    </location>
</feature>
<evidence type="ECO:0000256" key="2">
    <source>
        <dbReference type="ARBA" id="ARBA00022853"/>
    </source>
</evidence>
<proteinExistence type="predicted"/>
<dbReference type="PROSITE" id="PS01159">
    <property type="entry name" value="WW_DOMAIN_1"/>
    <property type="match status" value="1"/>
</dbReference>
<dbReference type="PROSITE" id="PS50020">
    <property type="entry name" value="WW_DOMAIN_2"/>
    <property type="match status" value="1"/>
</dbReference>
<evidence type="ECO:0000256" key="4">
    <source>
        <dbReference type="SAM" id="MobiDB-lite"/>
    </source>
</evidence>
<feature type="compositionally biased region" description="Gly residues" evidence="4">
    <location>
        <begin position="36"/>
        <end position="57"/>
    </location>
</feature>
<evidence type="ECO:0000313" key="6">
    <source>
        <dbReference type="Proteomes" id="UP000694843"/>
    </source>
</evidence>
<keyword evidence="3" id="KW-0539">Nucleus</keyword>
<dbReference type="OMA" id="QHREKEY"/>
<dbReference type="GO" id="GO:0003682">
    <property type="term" value="F:chromatin binding"/>
    <property type="evidence" value="ECO:0007669"/>
    <property type="project" value="TreeGrafter"/>
</dbReference>
<accession>A0A8B7PJV0</accession>
<feature type="compositionally biased region" description="Basic and acidic residues" evidence="4">
    <location>
        <begin position="97"/>
        <end position="136"/>
    </location>
</feature>
<evidence type="ECO:0000256" key="1">
    <source>
        <dbReference type="ARBA" id="ARBA00004123"/>
    </source>
</evidence>
<dbReference type="GO" id="GO:1904263">
    <property type="term" value="P:positive regulation of TORC1 signaling"/>
    <property type="evidence" value="ECO:0007669"/>
    <property type="project" value="TreeGrafter"/>
</dbReference>
<feature type="region of interest" description="Disordered" evidence="4">
    <location>
        <begin position="187"/>
        <end position="281"/>
    </location>
</feature>
<feature type="compositionally biased region" description="Basic and acidic residues" evidence="4">
    <location>
        <begin position="566"/>
        <end position="578"/>
    </location>
</feature>
<dbReference type="GO" id="GO:0010506">
    <property type="term" value="P:regulation of autophagy"/>
    <property type="evidence" value="ECO:0007669"/>
    <property type="project" value="TreeGrafter"/>
</dbReference>
<dbReference type="OrthoDB" id="10072039at2759"/>
<feature type="compositionally biased region" description="Basic and acidic residues" evidence="4">
    <location>
        <begin position="363"/>
        <end position="399"/>
    </location>
</feature>
<evidence type="ECO:0000313" key="7">
    <source>
        <dbReference type="RefSeq" id="XP_018026275.1"/>
    </source>
</evidence>
<dbReference type="SMART" id="SM00456">
    <property type="entry name" value="WW"/>
    <property type="match status" value="1"/>
</dbReference>
<dbReference type="AlphaFoldDB" id="A0A8B7PJV0"/>
<feature type="region of interest" description="Disordered" evidence="4">
    <location>
        <begin position="287"/>
        <end position="306"/>
    </location>
</feature>
<dbReference type="KEGG" id="hazt:108681721"/>
<organism evidence="6 7">
    <name type="scientific">Hyalella azteca</name>
    <name type="common">Amphipod</name>
    <dbReference type="NCBI Taxonomy" id="294128"/>
    <lineage>
        <taxon>Eukaryota</taxon>
        <taxon>Metazoa</taxon>
        <taxon>Ecdysozoa</taxon>
        <taxon>Arthropoda</taxon>
        <taxon>Crustacea</taxon>
        <taxon>Multicrustacea</taxon>
        <taxon>Malacostraca</taxon>
        <taxon>Eumalacostraca</taxon>
        <taxon>Peracarida</taxon>
        <taxon>Amphipoda</taxon>
        <taxon>Senticaudata</taxon>
        <taxon>Talitrida</taxon>
        <taxon>Talitroidea</taxon>
        <taxon>Hyalellidae</taxon>
        <taxon>Hyalella</taxon>
    </lineage>
</organism>
<dbReference type="GO" id="GO:0000993">
    <property type="term" value="F:RNA polymerase II complex binding"/>
    <property type="evidence" value="ECO:0007669"/>
    <property type="project" value="TreeGrafter"/>
</dbReference>
<feature type="compositionally biased region" description="Polar residues" evidence="4">
    <location>
        <begin position="351"/>
        <end position="360"/>
    </location>
</feature>
<dbReference type="InterPro" id="IPR001202">
    <property type="entry name" value="WW_dom"/>
</dbReference>
<dbReference type="InterPro" id="IPR038867">
    <property type="entry name" value="WAC"/>
</dbReference>
<feature type="region of interest" description="Disordered" evidence="4">
    <location>
        <begin position="449"/>
        <end position="495"/>
    </location>
</feature>
<dbReference type="Gene3D" id="2.20.70.10">
    <property type="match status" value="1"/>
</dbReference>
<feature type="region of interest" description="Disordered" evidence="4">
    <location>
        <begin position="311"/>
        <end position="421"/>
    </location>
</feature>
<evidence type="ECO:0000259" key="5">
    <source>
        <dbReference type="PROSITE" id="PS50020"/>
    </source>
</evidence>
<dbReference type="Proteomes" id="UP000694843">
    <property type="component" value="Unplaced"/>
</dbReference>
<feature type="compositionally biased region" description="Low complexity" evidence="4">
    <location>
        <begin position="253"/>
        <end position="281"/>
    </location>
</feature>
<dbReference type="PANTHER" id="PTHR15911">
    <property type="entry name" value="WW DOMAIN-CONTAINING ADAPTER PROTEIN WITH COILED-COIL"/>
    <property type="match status" value="1"/>
</dbReference>
<feature type="compositionally biased region" description="Basic residues" evidence="4">
    <location>
        <begin position="321"/>
        <end position="337"/>
    </location>
</feature>
<keyword evidence="6" id="KW-1185">Reference proteome</keyword>
<keyword evidence="2" id="KW-0156">Chromatin regulator</keyword>
<reference evidence="7" key="1">
    <citation type="submission" date="2025-08" db="UniProtKB">
        <authorList>
            <consortium name="RefSeq"/>
        </authorList>
    </citation>
    <scope>IDENTIFICATION</scope>
    <source>
        <tissue evidence="7">Whole organism</tissue>
    </source>
</reference>
<feature type="region of interest" description="Disordered" evidence="4">
    <location>
        <begin position="1"/>
        <end position="165"/>
    </location>
</feature>
<dbReference type="CDD" id="cd00201">
    <property type="entry name" value="WW"/>
    <property type="match status" value="1"/>
</dbReference>
<feature type="compositionally biased region" description="Low complexity" evidence="4">
    <location>
        <begin position="613"/>
        <end position="634"/>
    </location>
</feature>
<gene>
    <name evidence="7" type="primary">LOC108681721</name>
</gene>
<feature type="region of interest" description="Disordered" evidence="4">
    <location>
        <begin position="532"/>
        <end position="644"/>
    </location>
</feature>
<feature type="compositionally biased region" description="Polar residues" evidence="4">
    <location>
        <begin position="598"/>
        <end position="612"/>
    </location>
</feature>
<comment type="subcellular location">
    <subcellularLocation>
        <location evidence="1">Nucleus</location>
    </subcellularLocation>
</comment>
<dbReference type="SUPFAM" id="SSF51045">
    <property type="entry name" value="WW domain"/>
    <property type="match status" value="1"/>
</dbReference>
<dbReference type="InterPro" id="IPR036020">
    <property type="entry name" value="WW_dom_sf"/>
</dbReference>
<sequence>MVMHARKLPRISDGFTEKHQSHSTYESAKYTSSSSAGGGGGGGGGSGGTKYRGGGVGAYPDKRIDSPSTNSLRSSSPDSRSQSPRYHKSISGSANYYKREAYRDREFNSRDYRENREGSRSPKERRRDGRERDAAHVSRSTALKKENSSSSSQQYRVGDWSEHVSSSGKRYYYNCRTEVSQWEKPADWQDWEQQQQHGTRHPPSVATKNSSQQHYNNQHNSSSKGAPYNSSSSLLTASSSSNSSKVPYNNLASHPNSKPSSSSNYSSHSASTNNSVSSSSYNANLCKGSSSSSVIMNNSSSLTPTNIQHSLSLAPSTSSSSHHHHNQHHHPHLHHHGNNNSSSGGNNTGNKDINSQQNLRGNIGHDKSKLDKHSNVDNSREHLYRGQDELHDKRPDPRKYQAAGQDMDISSGGSTPTSESVLGRSKLLHQNSVLNTNVSTPSPLLLPATCLPSNHHPHHHPHHHPQHHSTTSSNHPRLGPYSNAGGTNTSTTNSNINITDLRHHQFANSSNTVNVSCHNSINNSSDTTYINNVGGNNNNKGHGDLLTINTSTSGLGGQGPPTPTHSETHDNSDPRKDGSGSNGLGIRVPTSVLGGSSGSNTASVGVSLSSLNQPGTSGSPWTSSLSSSLSSQRPSHPPPALTPSLTNYYNESLISHVRDWPAENIEKQSQRLSEEAHTMGSLLMTKVSADLKMARSLVRLAEIQATLHEQRLLFLRAQKRELEDMGLKSQNSFLSDGAGGNS</sequence>
<feature type="compositionally biased region" description="Low complexity" evidence="4">
    <location>
        <begin position="338"/>
        <end position="350"/>
    </location>
</feature>
<evidence type="ECO:0000256" key="3">
    <source>
        <dbReference type="ARBA" id="ARBA00023242"/>
    </source>
</evidence>
<protein>
    <submittedName>
        <fullName evidence="7">WW domain-containing adapter protein with coiled-coil isoform X1</fullName>
    </submittedName>
</protein>
<feature type="compositionally biased region" description="Polar residues" evidence="4">
    <location>
        <begin position="411"/>
        <end position="420"/>
    </location>
</feature>
<feature type="compositionally biased region" description="Basic residues" evidence="4">
    <location>
        <begin position="455"/>
        <end position="467"/>
    </location>
</feature>
<dbReference type="PANTHER" id="PTHR15911:SF6">
    <property type="entry name" value="WW DOMAIN-CONTAINING ADAPTER PROTEIN WITH COILED-COIL"/>
    <property type="match status" value="1"/>
</dbReference>
<dbReference type="GeneID" id="108681721"/>
<dbReference type="CTD" id="32690"/>
<dbReference type="RefSeq" id="XP_018026275.1">
    <property type="nucleotide sequence ID" value="XM_018170786.2"/>
</dbReference>
<name>A0A8B7PJV0_HYAAZ</name>
<dbReference type="GO" id="GO:0005634">
    <property type="term" value="C:nucleus"/>
    <property type="evidence" value="ECO:0007669"/>
    <property type="project" value="UniProtKB-SubCell"/>
</dbReference>
<feature type="compositionally biased region" description="Low complexity" evidence="4">
    <location>
        <begin position="209"/>
        <end position="244"/>
    </location>
</feature>
<feature type="compositionally biased region" description="Low complexity" evidence="4">
    <location>
        <begin position="66"/>
        <end position="84"/>
    </location>
</feature>
<feature type="compositionally biased region" description="Low complexity" evidence="4">
    <location>
        <begin position="311"/>
        <end position="320"/>
    </location>
</feature>
<dbReference type="GO" id="GO:0006325">
    <property type="term" value="P:chromatin organization"/>
    <property type="evidence" value="ECO:0007669"/>
    <property type="project" value="UniProtKB-KW"/>
</dbReference>
<feature type="domain" description="WW" evidence="5">
    <location>
        <begin position="160"/>
        <end position="187"/>
    </location>
</feature>